<organism evidence="6 7">
    <name type="scientific">Trinickia terrae</name>
    <dbReference type="NCBI Taxonomy" id="2571161"/>
    <lineage>
        <taxon>Bacteria</taxon>
        <taxon>Pseudomonadati</taxon>
        <taxon>Pseudomonadota</taxon>
        <taxon>Betaproteobacteria</taxon>
        <taxon>Burkholderiales</taxon>
        <taxon>Burkholderiaceae</taxon>
        <taxon>Trinickia</taxon>
    </lineage>
</organism>
<dbReference type="InterPro" id="IPR015422">
    <property type="entry name" value="PyrdxlP-dep_Trfase_small"/>
</dbReference>
<feature type="active site" description="Proton acceptor" evidence="3">
    <location>
        <position position="186"/>
    </location>
</feature>
<comment type="caution">
    <text evidence="6">The sequence shown here is derived from an EMBL/GenBank/DDBJ whole genome shotgun (WGS) entry which is preliminary data.</text>
</comment>
<dbReference type="Gene3D" id="3.40.640.10">
    <property type="entry name" value="Type I PLP-dependent aspartate aminotransferase-like (Major domain)"/>
    <property type="match status" value="1"/>
</dbReference>
<reference evidence="6 7" key="1">
    <citation type="submission" date="2019-04" db="EMBL/GenBank/DDBJ databases">
        <title>Trinickia sp. 7GSK02, isolated from subtropical forest soil.</title>
        <authorList>
            <person name="Gao Z.-H."/>
            <person name="Qiu L.-H."/>
        </authorList>
    </citation>
    <scope>NUCLEOTIDE SEQUENCE [LARGE SCALE GENOMIC DNA]</scope>
    <source>
        <strain evidence="6 7">7GSK02</strain>
    </source>
</reference>
<feature type="modified residue" description="N6-(pyridoxal phosphate)lysine" evidence="4">
    <location>
        <position position="186"/>
    </location>
</feature>
<evidence type="ECO:0000256" key="3">
    <source>
        <dbReference type="PIRSR" id="PIRSR000390-1"/>
    </source>
</evidence>
<proteinExistence type="inferred from homology"/>
<dbReference type="GO" id="GO:0030170">
    <property type="term" value="F:pyridoxal phosphate binding"/>
    <property type="evidence" value="ECO:0007669"/>
    <property type="project" value="UniProtKB-ARBA"/>
</dbReference>
<dbReference type="GO" id="GO:0000271">
    <property type="term" value="P:polysaccharide biosynthetic process"/>
    <property type="evidence" value="ECO:0007669"/>
    <property type="project" value="TreeGrafter"/>
</dbReference>
<keyword evidence="6" id="KW-0032">Aminotransferase</keyword>
<dbReference type="FunFam" id="3.40.640.10:FF:000089">
    <property type="entry name" value="Aminotransferase, DegT/DnrJ/EryC1/StrS family"/>
    <property type="match status" value="1"/>
</dbReference>
<dbReference type="Proteomes" id="UP000305539">
    <property type="component" value="Unassembled WGS sequence"/>
</dbReference>
<name>A0A4U1IDN6_9BURK</name>
<evidence type="ECO:0000313" key="6">
    <source>
        <dbReference type="EMBL" id="TKC91783.1"/>
    </source>
</evidence>
<evidence type="ECO:0000256" key="4">
    <source>
        <dbReference type="PIRSR" id="PIRSR000390-2"/>
    </source>
</evidence>
<dbReference type="AlphaFoldDB" id="A0A4U1IDN6"/>
<comment type="similarity">
    <text evidence="2 5">Belongs to the DegT/DnrJ/EryC1 family.</text>
</comment>
<dbReference type="PIRSF" id="PIRSF000390">
    <property type="entry name" value="PLP_StrS"/>
    <property type="match status" value="1"/>
</dbReference>
<dbReference type="Pfam" id="PF01041">
    <property type="entry name" value="DegT_DnrJ_EryC1"/>
    <property type="match status" value="1"/>
</dbReference>
<dbReference type="InterPro" id="IPR000653">
    <property type="entry name" value="DegT/StrS_aminotransferase"/>
</dbReference>
<protein>
    <submittedName>
        <fullName evidence="6">DegT/DnrJ/EryC1/StrS family aminotransferase</fullName>
    </submittedName>
</protein>
<dbReference type="RefSeq" id="WP_136892815.1">
    <property type="nucleotide sequence ID" value="NZ_SWJE01000002.1"/>
</dbReference>
<dbReference type="CDD" id="cd00616">
    <property type="entry name" value="AHBA_syn"/>
    <property type="match status" value="1"/>
</dbReference>
<dbReference type="SUPFAM" id="SSF53383">
    <property type="entry name" value="PLP-dependent transferases"/>
    <property type="match status" value="1"/>
</dbReference>
<evidence type="ECO:0000256" key="2">
    <source>
        <dbReference type="ARBA" id="ARBA00037999"/>
    </source>
</evidence>
<sequence>MKIDFLNLKQANTRFENDIRDAIGRVIDSGRYVLGEETLSFEREFAEYCGVEHCIGVANGLDALHMILRAYGIGEGDEVIVPSNTFIATWLAVSQAGACVVPVEPDGLTCNIDPQKIEAAITPRTRAIMPVHLYGQPADMDPINAIARRHGLRVIEDAAQAHGARYHGRRTGGLGDAAGFSFYPGKNLGALGDGGAITTNDAALAATLRKLRNYGSEVKYHHDLRGVNSRLDDMQSAVLRVKLRHLDEENRQRAALAQAYTEALAPAPLHLPTVLKGTEPVWHLFVVQTPCRDGLQIFLSEQGIGTLVHYPIANHRQRAYADQTWPDLPIASRLQSQVLSLPFATYLSAHDVQTVAAAVLEYFRRTDGTRTANRAAGVDHHL</sequence>
<keyword evidence="7" id="KW-1185">Reference proteome</keyword>
<dbReference type="InterPro" id="IPR015424">
    <property type="entry name" value="PyrdxlP-dep_Trfase"/>
</dbReference>
<keyword evidence="1 4" id="KW-0663">Pyridoxal phosphate</keyword>
<dbReference type="GO" id="GO:0008483">
    <property type="term" value="F:transaminase activity"/>
    <property type="evidence" value="ECO:0007669"/>
    <property type="project" value="UniProtKB-KW"/>
</dbReference>
<dbReference type="PANTHER" id="PTHR30244:SF36">
    <property type="entry name" value="3-OXO-GLUCOSE-6-PHOSPHATE:GLUTAMATE AMINOTRANSFERASE"/>
    <property type="match status" value="1"/>
</dbReference>
<dbReference type="Gene3D" id="3.90.1150.10">
    <property type="entry name" value="Aspartate Aminotransferase, domain 1"/>
    <property type="match status" value="1"/>
</dbReference>
<dbReference type="InterPro" id="IPR015421">
    <property type="entry name" value="PyrdxlP-dep_Trfase_major"/>
</dbReference>
<keyword evidence="6" id="KW-0808">Transferase</keyword>
<dbReference type="OrthoDB" id="9804264at2"/>
<evidence type="ECO:0000256" key="5">
    <source>
        <dbReference type="RuleBase" id="RU004508"/>
    </source>
</evidence>
<dbReference type="EMBL" id="SWJE01000002">
    <property type="protein sequence ID" value="TKC91783.1"/>
    <property type="molecule type" value="Genomic_DNA"/>
</dbReference>
<accession>A0A4U1IDN6</accession>
<evidence type="ECO:0000313" key="7">
    <source>
        <dbReference type="Proteomes" id="UP000305539"/>
    </source>
</evidence>
<evidence type="ECO:0000256" key="1">
    <source>
        <dbReference type="ARBA" id="ARBA00022898"/>
    </source>
</evidence>
<dbReference type="PANTHER" id="PTHR30244">
    <property type="entry name" value="TRANSAMINASE"/>
    <property type="match status" value="1"/>
</dbReference>
<gene>
    <name evidence="6" type="ORF">FAZ69_04920</name>
</gene>